<reference evidence="1 2" key="1">
    <citation type="journal article" date="2018" name="Mol. Biol. Evol.">
        <title>Broad Genomic Sampling Reveals a Smut Pathogenic Ancestry of the Fungal Clade Ustilaginomycotina.</title>
        <authorList>
            <person name="Kijpornyongpan T."/>
            <person name="Mondo S.J."/>
            <person name="Barry K."/>
            <person name="Sandor L."/>
            <person name="Lee J."/>
            <person name="Lipzen A."/>
            <person name="Pangilinan J."/>
            <person name="LaButti K."/>
            <person name="Hainaut M."/>
            <person name="Henrissat B."/>
            <person name="Grigoriev I.V."/>
            <person name="Spatafora J.W."/>
            <person name="Aime M.C."/>
        </authorList>
    </citation>
    <scope>NUCLEOTIDE SEQUENCE [LARGE SCALE GENOMIC DNA]</scope>
    <source>
        <strain evidence="1 2">SA 807</strain>
    </source>
</reference>
<dbReference type="Proteomes" id="UP000245626">
    <property type="component" value="Unassembled WGS sequence"/>
</dbReference>
<gene>
    <name evidence="1" type="ORF">IE53DRAFT_80000</name>
</gene>
<protein>
    <submittedName>
        <fullName evidence="1">Cryptochrome</fullName>
    </submittedName>
</protein>
<name>A0ACD0P7H5_9BASI</name>
<organism evidence="1 2">
    <name type="scientific">Violaceomyces palustris</name>
    <dbReference type="NCBI Taxonomy" id="1673888"/>
    <lineage>
        <taxon>Eukaryota</taxon>
        <taxon>Fungi</taxon>
        <taxon>Dikarya</taxon>
        <taxon>Basidiomycota</taxon>
        <taxon>Ustilaginomycotina</taxon>
        <taxon>Ustilaginomycetes</taxon>
        <taxon>Violaceomycetales</taxon>
        <taxon>Violaceomycetaceae</taxon>
        <taxon>Violaceomyces</taxon>
    </lineage>
</organism>
<evidence type="ECO:0000313" key="2">
    <source>
        <dbReference type="Proteomes" id="UP000245626"/>
    </source>
</evidence>
<sequence>MSKTKNVLIAVLRNDLRLHDHPVLYYCADPTPAGAKFKTDVTHVLPVYVWDQRNVEVGGFPGLVKADRRGGGKGQAQLAKTRELGLWRCGAHRLKFLNNSVFDLRDRLRSVGSDLAMFAGTPEAVVPALVKEIRQKGDTVEGVWMTKEVNTEEVNVEKRLRRSLTDLQCPLRLEEGKSLIHPRDLGFPIRDLPDVFTHFKKRVEGPEMYRMPVDAPKKLKPLPELGTIPDAPGVYSLWTKKEEGYDKRETLEKFLLRPLQDEPMLASDLMRKEGQAGVPSAFPYKGGETEALERLERYFAGGAQSHAAKYKETRNGMLGEDYSTKMAGALAHGLISPRLIAKKAEELDRETGAGPKAGGYWIIFELLWRDYFYFVGSKFGSSLFTLGGIEERIDAKSARAKADGWKASQRLDDVRDPFVRWCRSKTGVPMIDANMRELVETGFMSNRGRQNVASFLTKDLGWNWMHGAEFFEAYLIDYDPGSNWGNWQYVAGVGNDPRSSRQFNPIKQGKDYDADARYVKAWLAPELAGVPDALAHHPWTQNGGSLVSHGYPTRPILEQQMWKKHYTAAHGPGGGHGGGGGRGGARGGGGGGFRGSRNGGGGGGGGGQGHRGRGDKSSRGGRGRGGF</sequence>
<evidence type="ECO:0000313" key="1">
    <source>
        <dbReference type="EMBL" id="PWN53911.1"/>
    </source>
</evidence>
<dbReference type="EMBL" id="KZ819704">
    <property type="protein sequence ID" value="PWN53911.1"/>
    <property type="molecule type" value="Genomic_DNA"/>
</dbReference>
<keyword evidence="2" id="KW-1185">Reference proteome</keyword>
<accession>A0ACD0P7H5</accession>
<proteinExistence type="predicted"/>